<dbReference type="InterPro" id="IPR012340">
    <property type="entry name" value="NA-bd_OB-fold"/>
</dbReference>
<dbReference type="Gene3D" id="2.40.50.140">
    <property type="entry name" value="Nucleic acid-binding proteins"/>
    <property type="match status" value="1"/>
</dbReference>
<dbReference type="OMA" id="MKWGMPP"/>
<keyword evidence="4" id="KW-0067">ATP-binding</keyword>
<dbReference type="NCBIfam" id="TIGR00499">
    <property type="entry name" value="lysS_bact"/>
    <property type="match status" value="1"/>
</dbReference>
<evidence type="ECO:0000256" key="2">
    <source>
        <dbReference type="ARBA" id="ARBA00022598"/>
    </source>
</evidence>
<dbReference type="RefSeq" id="XP_001644554.1">
    <property type="nucleotide sequence ID" value="XM_001644504.1"/>
</dbReference>
<dbReference type="HOGENOM" id="CLU_008255_6_0_1"/>
<dbReference type="EMBL" id="DS480418">
    <property type="protein sequence ID" value="EDO16696.1"/>
    <property type="molecule type" value="Genomic_DNA"/>
</dbReference>
<dbReference type="GO" id="GO:0000049">
    <property type="term" value="F:tRNA binding"/>
    <property type="evidence" value="ECO:0007669"/>
    <property type="project" value="TreeGrafter"/>
</dbReference>
<keyword evidence="3" id="KW-0547">Nucleotide-binding</keyword>
<dbReference type="InterPro" id="IPR045864">
    <property type="entry name" value="aa-tRNA-synth_II/BPL/LPL"/>
</dbReference>
<evidence type="ECO:0000259" key="6">
    <source>
        <dbReference type="PROSITE" id="PS50862"/>
    </source>
</evidence>
<dbReference type="eggNOG" id="KOG1885">
    <property type="taxonomic scope" value="Eukaryota"/>
</dbReference>
<evidence type="ECO:0000256" key="1">
    <source>
        <dbReference type="ARBA" id="ARBA00013166"/>
    </source>
</evidence>
<evidence type="ECO:0000256" key="3">
    <source>
        <dbReference type="ARBA" id="ARBA00022741"/>
    </source>
</evidence>
<dbReference type="FunCoup" id="A7TLV9">
    <property type="interactions" value="114"/>
</dbReference>
<dbReference type="GeneID" id="5544863"/>
<name>A7TLV9_VANPO</name>
<accession>A7TLV9</accession>
<dbReference type="PhylomeDB" id="A7TLV9"/>
<dbReference type="InterPro" id="IPR004364">
    <property type="entry name" value="Aa-tRNA-synt_II"/>
</dbReference>
<dbReference type="InterPro" id="IPR002313">
    <property type="entry name" value="Lys-tRNA-ligase_II"/>
</dbReference>
<gene>
    <name evidence="7" type="ORF">Kpol_1003p1</name>
</gene>
<evidence type="ECO:0000256" key="4">
    <source>
        <dbReference type="ARBA" id="ARBA00022840"/>
    </source>
</evidence>
<dbReference type="InterPro" id="IPR018149">
    <property type="entry name" value="Lys-tRNA-synth_II_C"/>
</dbReference>
<dbReference type="KEGG" id="vpo:Kpol_1003p1"/>
<protein>
    <recommendedName>
        <fullName evidence="1">lysine--tRNA ligase</fullName>
        <ecNumber evidence="1">6.1.1.6</ecNumber>
    </recommendedName>
</protein>
<dbReference type="Pfam" id="PF00152">
    <property type="entry name" value="tRNA-synt_2"/>
    <property type="match status" value="1"/>
</dbReference>
<dbReference type="EC" id="6.1.1.6" evidence="1"/>
<dbReference type="PROSITE" id="PS50862">
    <property type="entry name" value="AA_TRNA_LIGASE_II"/>
    <property type="match status" value="1"/>
</dbReference>
<dbReference type="PANTHER" id="PTHR42918">
    <property type="entry name" value="LYSYL-TRNA SYNTHETASE"/>
    <property type="match status" value="1"/>
</dbReference>
<feature type="domain" description="Aminoacyl-transfer RNA synthetases class-II family profile" evidence="6">
    <location>
        <begin position="221"/>
        <end position="571"/>
    </location>
</feature>
<evidence type="ECO:0000313" key="7">
    <source>
        <dbReference type="EMBL" id="EDO16696.1"/>
    </source>
</evidence>
<dbReference type="GO" id="GO:0070154">
    <property type="term" value="P:mitochondrial lysyl-tRNA aminoacylation"/>
    <property type="evidence" value="ECO:0007669"/>
    <property type="project" value="EnsemblFungi"/>
</dbReference>
<dbReference type="PANTHER" id="PTHR42918:SF5">
    <property type="entry name" value="LYSINE--TRNA LIGASE, MITOCHONDRIAL"/>
    <property type="match status" value="1"/>
</dbReference>
<dbReference type="GO" id="GO:0005739">
    <property type="term" value="C:mitochondrion"/>
    <property type="evidence" value="ECO:0007669"/>
    <property type="project" value="EnsemblFungi"/>
</dbReference>
<evidence type="ECO:0000256" key="5">
    <source>
        <dbReference type="ARBA" id="ARBA00023146"/>
    </source>
</evidence>
<dbReference type="STRING" id="436907.A7TLV9"/>
<proteinExistence type="predicted"/>
<dbReference type="Gene3D" id="3.30.930.10">
    <property type="entry name" value="Bira Bifunctional Protein, Domain 2"/>
    <property type="match status" value="1"/>
</dbReference>
<dbReference type="GO" id="GO:0008033">
    <property type="term" value="P:tRNA processing"/>
    <property type="evidence" value="ECO:0007669"/>
    <property type="project" value="EnsemblFungi"/>
</dbReference>
<evidence type="ECO:0000313" key="8">
    <source>
        <dbReference type="Proteomes" id="UP000000267"/>
    </source>
</evidence>
<dbReference type="SUPFAM" id="SSF55681">
    <property type="entry name" value="Class II aaRS and biotin synthetases"/>
    <property type="match status" value="1"/>
</dbReference>
<dbReference type="SUPFAM" id="SSF50249">
    <property type="entry name" value="Nucleic acid-binding proteins"/>
    <property type="match status" value="1"/>
</dbReference>
<sequence>MLKKTVVSKYTASYTIKRLLSNNASKKIIIDPSTVEFTKRNDSILKNLNLFYPSMTDINNNTNNSNIGIKAKSINQFQLDYSNINEDSTNDIVSINGRIKNIRYSGKKICFIDLYDSNRNDQVLQLIINFNIISKFNQNNLTNEIFTKNINLYKVGDYIHSIGYPGLSQSHQKNLSLKCNQLPKFLSTAQLPLPPKLADHNKIKNNRVVDYQVNGVSSLILRSFIIKQIRSFLDIQNFIEVETPILSNKSNGAHATPFETKLSSMKHDPLQSNLFLRISPELWLKRLIVSGLDRVYEIGKVFRNEGIDQTHNPEFTTLEFYQSYASLEDLINQSQDLFKFILLNLNDSKLIHGDAKEVTSKLINELSNNNWKFNRVDFLPTLTKEINNGIDYTKFDLNDSISLLNSIPSDARNKILPASSEEGFKISSQQILDKLSSYYIESRYCNSLLPTLIYHHPTVMSPLAKSNPANPIISKRFELYINGKEYINAYEEENCPQEQEQKFLNQKFVNENFNDTEALSIDSQYIEAMKWGMPPIGGLGLGIDRLCMLLLNKQRIDEVLSFGCIDAVNRQ</sequence>
<dbReference type="OrthoDB" id="21243at2759"/>
<dbReference type="InParanoid" id="A7TLV9"/>
<dbReference type="InterPro" id="IPR006195">
    <property type="entry name" value="aa-tRNA-synth_II"/>
</dbReference>
<reference evidence="7 8" key="1">
    <citation type="journal article" date="2007" name="Proc. Natl. Acad. Sci. U.S.A.">
        <title>Independent sorting-out of thousands of duplicated gene pairs in two yeast species descended from a whole-genome duplication.</title>
        <authorList>
            <person name="Scannell D.R."/>
            <person name="Frank A.C."/>
            <person name="Conant G.C."/>
            <person name="Byrne K.P."/>
            <person name="Woolfit M."/>
            <person name="Wolfe K.H."/>
        </authorList>
    </citation>
    <scope>NUCLEOTIDE SEQUENCE [LARGE SCALE GENOMIC DNA]</scope>
    <source>
        <strain evidence="8">ATCC 22028 / DSM 70294 / BCRC 21397 / CBS 2163 / NBRC 10782 / NRRL Y-8283 / UCD 57-17</strain>
    </source>
</reference>
<dbReference type="GO" id="GO:0005524">
    <property type="term" value="F:ATP binding"/>
    <property type="evidence" value="ECO:0007669"/>
    <property type="project" value="UniProtKB-KW"/>
</dbReference>
<dbReference type="AlphaFoldDB" id="A7TLV9"/>
<dbReference type="Proteomes" id="UP000000267">
    <property type="component" value="Unassembled WGS sequence"/>
</dbReference>
<keyword evidence="5" id="KW-0030">Aminoacyl-tRNA synthetase</keyword>
<dbReference type="PRINTS" id="PR00982">
    <property type="entry name" value="TRNASYNTHLYS"/>
</dbReference>
<keyword evidence="8" id="KW-1185">Reference proteome</keyword>
<dbReference type="GO" id="GO:0004824">
    <property type="term" value="F:lysine-tRNA ligase activity"/>
    <property type="evidence" value="ECO:0007669"/>
    <property type="project" value="UniProtKB-EC"/>
</dbReference>
<keyword evidence="2" id="KW-0436">Ligase</keyword>
<organism evidence="8">
    <name type="scientific">Vanderwaltozyma polyspora (strain ATCC 22028 / DSM 70294 / BCRC 21397 / CBS 2163 / NBRC 10782 / NRRL Y-8283 / UCD 57-17)</name>
    <name type="common">Kluyveromyces polysporus</name>
    <dbReference type="NCBI Taxonomy" id="436907"/>
    <lineage>
        <taxon>Eukaryota</taxon>
        <taxon>Fungi</taxon>
        <taxon>Dikarya</taxon>
        <taxon>Ascomycota</taxon>
        <taxon>Saccharomycotina</taxon>
        <taxon>Saccharomycetes</taxon>
        <taxon>Saccharomycetales</taxon>
        <taxon>Saccharomycetaceae</taxon>
        <taxon>Vanderwaltozyma</taxon>
    </lineage>
</organism>